<dbReference type="Proteomes" id="UP001500620">
    <property type="component" value="Unassembled WGS sequence"/>
</dbReference>
<keyword evidence="2" id="KW-1185">Reference proteome</keyword>
<proteinExistence type="predicted"/>
<keyword evidence="1" id="KW-0808">Transferase</keyword>
<dbReference type="InterPro" id="IPR043131">
    <property type="entry name" value="BCAT-like_N"/>
</dbReference>
<dbReference type="NCBIfam" id="NF006734">
    <property type="entry name" value="PRK09266.1"/>
    <property type="match status" value="1"/>
</dbReference>
<dbReference type="Pfam" id="PF01063">
    <property type="entry name" value="Aminotran_4"/>
    <property type="match status" value="1"/>
</dbReference>
<dbReference type="InterPro" id="IPR043132">
    <property type="entry name" value="BCAT-like_C"/>
</dbReference>
<dbReference type="InterPro" id="IPR001544">
    <property type="entry name" value="Aminotrans_IV"/>
</dbReference>
<dbReference type="EMBL" id="BAABAT010000002">
    <property type="protein sequence ID" value="GAA4245430.1"/>
    <property type="molecule type" value="Genomic_DNA"/>
</dbReference>
<dbReference type="Gene3D" id="3.30.470.10">
    <property type="match status" value="1"/>
</dbReference>
<evidence type="ECO:0000313" key="1">
    <source>
        <dbReference type="EMBL" id="GAA4245430.1"/>
    </source>
</evidence>
<dbReference type="RefSeq" id="WP_345122222.1">
    <property type="nucleotide sequence ID" value="NZ_BAABAT010000002.1"/>
</dbReference>
<gene>
    <name evidence="1" type="ORF">GCM10022255_012770</name>
</gene>
<dbReference type="Gene3D" id="3.20.10.10">
    <property type="entry name" value="D-amino Acid Aminotransferase, subunit A, domain 2"/>
    <property type="match status" value="1"/>
</dbReference>
<sequence>MTTAPIRLEVDGREPRLEDLYHPLLTGYGHFTAMQLRAGRVRGLSLHLSRLAAATRELWSVDLDTDQVRAYAAHAVRDIADAAVRIMIYHPAELRVLVLVRPPASPPAAPLALRSARYERPAAHIKHLGGFGQGYHAAQAVAAGFDDALLVDHTGAVEEAAIHNVGFYDGTTVTWPTAPHLAGIAMQLLAPRLPEAGIPSRTARVELSDLPSFRAAFVTNSIGITAVRRIDDVEYPIDPALMSALTQAESTIPWDAL</sequence>
<keyword evidence="1" id="KW-0032">Aminotransferase</keyword>
<comment type="caution">
    <text evidence="1">The sequence shown here is derived from an EMBL/GenBank/DDBJ whole genome shotgun (WGS) entry which is preliminary data.</text>
</comment>
<name>A0ABP8D0W1_9ACTN</name>
<dbReference type="GO" id="GO:0008483">
    <property type="term" value="F:transaminase activity"/>
    <property type="evidence" value="ECO:0007669"/>
    <property type="project" value="UniProtKB-KW"/>
</dbReference>
<organism evidence="1 2">
    <name type="scientific">Dactylosporangium darangshiense</name>
    <dbReference type="NCBI Taxonomy" id="579108"/>
    <lineage>
        <taxon>Bacteria</taxon>
        <taxon>Bacillati</taxon>
        <taxon>Actinomycetota</taxon>
        <taxon>Actinomycetes</taxon>
        <taxon>Micromonosporales</taxon>
        <taxon>Micromonosporaceae</taxon>
        <taxon>Dactylosporangium</taxon>
    </lineage>
</organism>
<dbReference type="InterPro" id="IPR036038">
    <property type="entry name" value="Aminotransferase-like"/>
</dbReference>
<reference evidence="2" key="1">
    <citation type="journal article" date="2019" name="Int. J. Syst. Evol. Microbiol.">
        <title>The Global Catalogue of Microorganisms (GCM) 10K type strain sequencing project: providing services to taxonomists for standard genome sequencing and annotation.</title>
        <authorList>
            <consortium name="The Broad Institute Genomics Platform"/>
            <consortium name="The Broad Institute Genome Sequencing Center for Infectious Disease"/>
            <person name="Wu L."/>
            <person name="Ma J."/>
        </authorList>
    </citation>
    <scope>NUCLEOTIDE SEQUENCE [LARGE SCALE GENOMIC DNA]</scope>
    <source>
        <strain evidence="2">JCM 17441</strain>
    </source>
</reference>
<dbReference type="SUPFAM" id="SSF56752">
    <property type="entry name" value="D-aminoacid aminotransferase-like PLP-dependent enzymes"/>
    <property type="match status" value="1"/>
</dbReference>
<evidence type="ECO:0000313" key="2">
    <source>
        <dbReference type="Proteomes" id="UP001500620"/>
    </source>
</evidence>
<protein>
    <submittedName>
        <fullName evidence="1">Aminotransferase class IV family protein</fullName>
    </submittedName>
</protein>
<accession>A0ABP8D0W1</accession>